<accession>H5SIJ7</accession>
<evidence type="ECO:0000256" key="2">
    <source>
        <dbReference type="ARBA" id="ARBA00022723"/>
    </source>
</evidence>
<proteinExistence type="predicted"/>
<keyword evidence="1" id="KW-0645">Protease</keyword>
<keyword evidence="2" id="KW-0479">Metal-binding</keyword>
<dbReference type="AlphaFoldDB" id="H5SIJ7"/>
<sequence>MWLEVIGGMQRMWQQLMALVRRLVGPAESASQLPPAVATKAGPLRRLERVLVSSAVLQSLFDMFSEHRQSERGEEETGWVLLGYRRQAEALVLAALPAGTFREAGVAHVRFNTLAQAVATRILRARDRQLTILGVVHTHPGSLRHPSRGDYEGDSQWVQLLRGKEGVFGIGTVEAFADGDDAPIVSQPTDNSWYWRGLRLSWYALAAGDRQYRAIPVQVVLGENLAEPLLPVWETLEYHAGGLEELFRRLTLLRVELLSEVSQEGQRWDYLAVYLPLDDRQEIRVLLDGPKMRFFYDDGEQTYEVEGEPPVDRGVFLLLAELARRREPCETALISEP</sequence>
<dbReference type="GO" id="GO:0006508">
    <property type="term" value="P:proteolysis"/>
    <property type="evidence" value="ECO:0007669"/>
    <property type="project" value="UniProtKB-KW"/>
</dbReference>
<dbReference type="GO" id="GO:0046872">
    <property type="term" value="F:metal ion binding"/>
    <property type="evidence" value="ECO:0007669"/>
    <property type="project" value="UniProtKB-KW"/>
</dbReference>
<dbReference type="InterPro" id="IPR028090">
    <property type="entry name" value="JAB_dom_prok"/>
</dbReference>
<dbReference type="Gene3D" id="3.40.140.10">
    <property type="entry name" value="Cytidine Deaminase, domain 2"/>
    <property type="match status" value="1"/>
</dbReference>
<reference evidence="7" key="1">
    <citation type="journal article" date="2005" name="Environ. Microbiol.">
        <title>Genetic and functional properties of uncultivated thermophilic crenarchaeotes from a subsurface gold mine as revealed by analysis of genome fragments.</title>
        <authorList>
            <person name="Nunoura T."/>
            <person name="Hirayama H."/>
            <person name="Takami H."/>
            <person name="Oida H."/>
            <person name="Nishi S."/>
            <person name="Shimamura S."/>
            <person name="Suzuki Y."/>
            <person name="Inagaki F."/>
            <person name="Takai K."/>
            <person name="Nealson K.H."/>
            <person name="Horikoshi K."/>
        </authorList>
    </citation>
    <scope>NUCLEOTIDE SEQUENCE</scope>
</reference>
<organism evidence="7">
    <name type="scientific">uncultured Planctomycetota bacterium</name>
    <dbReference type="NCBI Taxonomy" id="120965"/>
    <lineage>
        <taxon>Bacteria</taxon>
        <taxon>Pseudomonadati</taxon>
        <taxon>Planctomycetota</taxon>
        <taxon>environmental samples</taxon>
    </lineage>
</organism>
<keyword evidence="4" id="KW-0862">Zinc</keyword>
<keyword evidence="5" id="KW-0482">Metalloprotease</keyword>
<reference evidence="7" key="2">
    <citation type="journal article" date="2012" name="PLoS ONE">
        <title>A Deeply Branching Thermophilic Bacterium with an Ancient Acetyl-CoA Pathway Dominates a Subsurface Ecosystem.</title>
        <authorList>
            <person name="Takami H."/>
            <person name="Noguchi H."/>
            <person name="Takaki Y."/>
            <person name="Uchiyama I."/>
            <person name="Toyoda A."/>
            <person name="Nishi S."/>
            <person name="Chee G.-J."/>
            <person name="Arai W."/>
            <person name="Nunoura T."/>
            <person name="Itoh T."/>
            <person name="Hattori M."/>
            <person name="Takai K."/>
        </authorList>
    </citation>
    <scope>NUCLEOTIDE SEQUENCE</scope>
</reference>
<protein>
    <recommendedName>
        <fullName evidence="6">JAB domain-containing protein</fullName>
    </recommendedName>
</protein>
<evidence type="ECO:0000256" key="5">
    <source>
        <dbReference type="ARBA" id="ARBA00023049"/>
    </source>
</evidence>
<name>H5SIJ7_9BACT</name>
<evidence type="ECO:0000256" key="3">
    <source>
        <dbReference type="ARBA" id="ARBA00022801"/>
    </source>
</evidence>
<evidence type="ECO:0000256" key="4">
    <source>
        <dbReference type="ARBA" id="ARBA00022833"/>
    </source>
</evidence>
<evidence type="ECO:0000313" key="7">
    <source>
        <dbReference type="EMBL" id="BAL55983.1"/>
    </source>
</evidence>
<feature type="domain" description="JAB" evidence="6">
    <location>
        <begin position="58"/>
        <end position="165"/>
    </location>
</feature>
<evidence type="ECO:0000259" key="6">
    <source>
        <dbReference type="Pfam" id="PF14464"/>
    </source>
</evidence>
<dbReference type="SUPFAM" id="SSF102712">
    <property type="entry name" value="JAB1/MPN domain"/>
    <property type="match status" value="1"/>
</dbReference>
<dbReference type="Pfam" id="PF14464">
    <property type="entry name" value="Prok-JAB"/>
    <property type="match status" value="1"/>
</dbReference>
<dbReference type="EMBL" id="AP011734">
    <property type="protein sequence ID" value="BAL55983.1"/>
    <property type="molecule type" value="Genomic_DNA"/>
</dbReference>
<evidence type="ECO:0000256" key="1">
    <source>
        <dbReference type="ARBA" id="ARBA00022670"/>
    </source>
</evidence>
<dbReference type="GO" id="GO:0008237">
    <property type="term" value="F:metallopeptidase activity"/>
    <property type="evidence" value="ECO:0007669"/>
    <property type="project" value="UniProtKB-KW"/>
</dbReference>
<gene>
    <name evidence="7" type="ORF">HGMM_F33C03C26</name>
</gene>
<keyword evidence="3" id="KW-0378">Hydrolase</keyword>